<sequence>MKILLNIFALSIILTSCSKDEFEGDCNCVTRTSKYQDGKITFSQNIHKDIYQSFEQGSYPEVGGDNKKAIVKKPEGSSEVVFSMDFKGSLVFQKEINDPVDYIVLDLGIVSKDAAMDFRQIAMDGAQATVRSELVIVHDGKDQEILKFTDRERIIKMSPSHYNGKYEYHLRLDTYVDFNSGEEIEVFPRKININRFVITAYQDMENPERYSSYTHKGDCSENRVEYLVDGMFQKTFCTEK</sequence>
<dbReference type="Proteomes" id="UP001597459">
    <property type="component" value="Unassembled WGS sequence"/>
</dbReference>
<keyword evidence="2" id="KW-1185">Reference proteome</keyword>
<proteinExistence type="predicted"/>
<accession>A0ABW5NAD5</accession>
<dbReference type="PROSITE" id="PS51257">
    <property type="entry name" value="PROKAR_LIPOPROTEIN"/>
    <property type="match status" value="1"/>
</dbReference>
<comment type="caution">
    <text evidence="1">The sequence shown here is derived from an EMBL/GenBank/DDBJ whole genome shotgun (WGS) entry which is preliminary data.</text>
</comment>
<dbReference type="EMBL" id="JBHULX010000024">
    <property type="protein sequence ID" value="MFD2591796.1"/>
    <property type="molecule type" value="Genomic_DNA"/>
</dbReference>
<reference evidence="2" key="1">
    <citation type="journal article" date="2019" name="Int. J. Syst. Evol. Microbiol.">
        <title>The Global Catalogue of Microorganisms (GCM) 10K type strain sequencing project: providing services to taxonomists for standard genome sequencing and annotation.</title>
        <authorList>
            <consortium name="The Broad Institute Genomics Platform"/>
            <consortium name="The Broad Institute Genome Sequencing Center for Infectious Disease"/>
            <person name="Wu L."/>
            <person name="Ma J."/>
        </authorList>
    </citation>
    <scope>NUCLEOTIDE SEQUENCE [LARGE SCALE GENOMIC DNA]</scope>
    <source>
        <strain evidence="2">KCTC 42423</strain>
    </source>
</reference>
<gene>
    <name evidence="1" type="ORF">ACFSTE_13245</name>
</gene>
<evidence type="ECO:0000313" key="1">
    <source>
        <dbReference type="EMBL" id="MFD2591796.1"/>
    </source>
</evidence>
<protein>
    <submittedName>
        <fullName evidence="1">Uncharacterized protein</fullName>
    </submittedName>
</protein>
<organism evidence="1 2">
    <name type="scientific">Aquimarina hainanensis</name>
    <dbReference type="NCBI Taxonomy" id="1578017"/>
    <lineage>
        <taxon>Bacteria</taxon>
        <taxon>Pseudomonadati</taxon>
        <taxon>Bacteroidota</taxon>
        <taxon>Flavobacteriia</taxon>
        <taxon>Flavobacteriales</taxon>
        <taxon>Flavobacteriaceae</taxon>
        <taxon>Aquimarina</taxon>
    </lineage>
</organism>
<dbReference type="RefSeq" id="WP_378256013.1">
    <property type="nucleotide sequence ID" value="NZ_JBHSJV010000001.1"/>
</dbReference>
<name>A0ABW5NAD5_9FLAO</name>
<evidence type="ECO:0000313" key="2">
    <source>
        <dbReference type="Proteomes" id="UP001597459"/>
    </source>
</evidence>